<organism evidence="1 2">
    <name type="scientific">Aphis glycines</name>
    <name type="common">Soybean aphid</name>
    <dbReference type="NCBI Taxonomy" id="307491"/>
    <lineage>
        <taxon>Eukaryota</taxon>
        <taxon>Metazoa</taxon>
        <taxon>Ecdysozoa</taxon>
        <taxon>Arthropoda</taxon>
        <taxon>Hexapoda</taxon>
        <taxon>Insecta</taxon>
        <taxon>Pterygota</taxon>
        <taxon>Neoptera</taxon>
        <taxon>Paraneoptera</taxon>
        <taxon>Hemiptera</taxon>
        <taxon>Sternorrhyncha</taxon>
        <taxon>Aphidomorpha</taxon>
        <taxon>Aphidoidea</taxon>
        <taxon>Aphididae</taxon>
        <taxon>Aphidini</taxon>
        <taxon>Aphis</taxon>
        <taxon>Aphis</taxon>
    </lineage>
</organism>
<accession>A0A6G0TYA7</accession>
<reference evidence="1 2" key="1">
    <citation type="submission" date="2019-08" db="EMBL/GenBank/DDBJ databases">
        <title>The genome of the soybean aphid Biotype 1, its phylome, world population structure and adaptation to the North American continent.</title>
        <authorList>
            <person name="Giordano R."/>
            <person name="Donthu R.K."/>
            <person name="Hernandez A.G."/>
            <person name="Wright C.L."/>
            <person name="Zimin A.V."/>
        </authorList>
    </citation>
    <scope>NUCLEOTIDE SEQUENCE [LARGE SCALE GENOMIC DNA]</scope>
    <source>
        <tissue evidence="1">Whole aphids</tissue>
    </source>
</reference>
<dbReference type="Proteomes" id="UP000475862">
    <property type="component" value="Unassembled WGS sequence"/>
</dbReference>
<proteinExistence type="predicted"/>
<evidence type="ECO:0000313" key="2">
    <source>
        <dbReference type="Proteomes" id="UP000475862"/>
    </source>
</evidence>
<dbReference type="EMBL" id="VYZN01000013">
    <property type="protein sequence ID" value="KAE9540951.1"/>
    <property type="molecule type" value="Genomic_DNA"/>
</dbReference>
<name>A0A6G0TYA7_APHGL</name>
<gene>
    <name evidence="1" type="ORF">AGLY_004196</name>
</gene>
<comment type="caution">
    <text evidence="1">The sequence shown here is derived from an EMBL/GenBank/DDBJ whole genome shotgun (WGS) entry which is preliminary data.</text>
</comment>
<dbReference type="AlphaFoldDB" id="A0A6G0TYA7"/>
<evidence type="ECO:0000313" key="1">
    <source>
        <dbReference type="EMBL" id="KAE9540951.1"/>
    </source>
</evidence>
<protein>
    <submittedName>
        <fullName evidence="1">Uncharacterized protein</fullName>
    </submittedName>
</protein>
<sequence>MKIANWIGLIGISIIKSIFKKHILHLCISWHQFYNMSLAAMEVAFYLYRLRVIQILHMMPNVKILNSLNHVTLKFYLHGAKAMVVENYLQVTMNFSHCYLQSAFANWDFPDPSDLIRFSRCGTSGAHASGRSNVLLYISSYSSLERKWKLLSIGTHGIGGNGVGLASSVSAVPYARLNDDEEAVLQAVPVDHELTIHFLLFQSKKKITRRT</sequence>
<keyword evidence="2" id="KW-1185">Reference proteome</keyword>